<organism evidence="1 2">
    <name type="scientific">Pyxicephalus adspersus</name>
    <name type="common">African bullfrog</name>
    <dbReference type="NCBI Taxonomy" id="30357"/>
    <lineage>
        <taxon>Eukaryota</taxon>
        <taxon>Metazoa</taxon>
        <taxon>Chordata</taxon>
        <taxon>Craniata</taxon>
        <taxon>Vertebrata</taxon>
        <taxon>Euteleostomi</taxon>
        <taxon>Amphibia</taxon>
        <taxon>Batrachia</taxon>
        <taxon>Anura</taxon>
        <taxon>Neobatrachia</taxon>
        <taxon>Ranoidea</taxon>
        <taxon>Pyxicephalidae</taxon>
        <taxon>Pyxicephalinae</taxon>
        <taxon>Pyxicephalus</taxon>
    </lineage>
</organism>
<evidence type="ECO:0000313" key="2">
    <source>
        <dbReference type="Proteomes" id="UP001181693"/>
    </source>
</evidence>
<sequence length="84" mass="9839">MKHKHNLTELYPDSKQSVIFTRTEQKTNNRLPWILKSKTCSANPFLFSATLLHSVYTAGSNKFNIINDILYQFCQLNFLQNNMK</sequence>
<name>A0AAV2ZNW1_PYXAD</name>
<reference evidence="1" key="1">
    <citation type="thesis" date="2020" institute="ProQuest LLC" country="789 East Eisenhower Parkway, Ann Arbor, MI, USA">
        <title>Comparative Genomics and Chromosome Evolution.</title>
        <authorList>
            <person name="Mudd A.B."/>
        </authorList>
    </citation>
    <scope>NUCLEOTIDE SEQUENCE</scope>
    <source>
        <strain evidence="1">1538</strain>
        <tissue evidence="1">Blood</tissue>
    </source>
</reference>
<dbReference type="Proteomes" id="UP001181693">
    <property type="component" value="Unassembled WGS sequence"/>
</dbReference>
<accession>A0AAV2ZNW1</accession>
<evidence type="ECO:0000313" key="1">
    <source>
        <dbReference type="EMBL" id="DBA19951.1"/>
    </source>
</evidence>
<protein>
    <submittedName>
        <fullName evidence="1">Uncharacterized protein</fullName>
    </submittedName>
</protein>
<dbReference type="AlphaFoldDB" id="A0AAV2ZNW1"/>
<keyword evidence="2" id="KW-1185">Reference proteome</keyword>
<gene>
    <name evidence="1" type="ORF">GDO54_015706</name>
</gene>
<comment type="caution">
    <text evidence="1">The sequence shown here is derived from an EMBL/GenBank/DDBJ whole genome shotgun (WGS) entry which is preliminary data.</text>
</comment>
<proteinExistence type="predicted"/>
<dbReference type="EMBL" id="DYDO01000008">
    <property type="protein sequence ID" value="DBA19951.1"/>
    <property type="molecule type" value="Genomic_DNA"/>
</dbReference>